<evidence type="ECO:0000313" key="3">
    <source>
        <dbReference type="Proteomes" id="UP001482620"/>
    </source>
</evidence>
<protein>
    <submittedName>
        <fullName evidence="2">Uncharacterized protein</fullName>
    </submittedName>
</protein>
<comment type="caution">
    <text evidence="2">The sequence shown here is derived from an EMBL/GenBank/DDBJ whole genome shotgun (WGS) entry which is preliminary data.</text>
</comment>
<gene>
    <name evidence="2" type="ORF">ILYODFUR_024143</name>
</gene>
<keyword evidence="1" id="KW-1133">Transmembrane helix</keyword>
<dbReference type="EMBL" id="JAHRIQ010083929">
    <property type="protein sequence ID" value="MEQ2248926.1"/>
    <property type="molecule type" value="Genomic_DNA"/>
</dbReference>
<keyword evidence="3" id="KW-1185">Reference proteome</keyword>
<keyword evidence="1" id="KW-0472">Membrane</keyword>
<keyword evidence="1" id="KW-0812">Transmembrane</keyword>
<reference evidence="2 3" key="1">
    <citation type="submission" date="2021-06" db="EMBL/GenBank/DDBJ databases">
        <authorList>
            <person name="Palmer J.M."/>
        </authorList>
    </citation>
    <scope>NUCLEOTIDE SEQUENCE [LARGE SCALE GENOMIC DNA]</scope>
    <source>
        <strain evidence="3">if_2019</strain>
        <tissue evidence="2">Muscle</tissue>
    </source>
</reference>
<organism evidence="2 3">
    <name type="scientific">Ilyodon furcidens</name>
    <name type="common">goldbreast splitfin</name>
    <dbReference type="NCBI Taxonomy" id="33524"/>
    <lineage>
        <taxon>Eukaryota</taxon>
        <taxon>Metazoa</taxon>
        <taxon>Chordata</taxon>
        <taxon>Craniata</taxon>
        <taxon>Vertebrata</taxon>
        <taxon>Euteleostomi</taxon>
        <taxon>Actinopterygii</taxon>
        <taxon>Neopterygii</taxon>
        <taxon>Teleostei</taxon>
        <taxon>Neoteleostei</taxon>
        <taxon>Acanthomorphata</taxon>
        <taxon>Ovalentaria</taxon>
        <taxon>Atherinomorphae</taxon>
        <taxon>Cyprinodontiformes</taxon>
        <taxon>Goodeidae</taxon>
        <taxon>Ilyodon</taxon>
    </lineage>
</organism>
<accession>A0ABV0UUT8</accession>
<evidence type="ECO:0000313" key="2">
    <source>
        <dbReference type="EMBL" id="MEQ2248926.1"/>
    </source>
</evidence>
<name>A0ABV0UUT8_9TELE</name>
<feature type="transmembrane region" description="Helical" evidence="1">
    <location>
        <begin position="29"/>
        <end position="51"/>
    </location>
</feature>
<evidence type="ECO:0000256" key="1">
    <source>
        <dbReference type="SAM" id="Phobius"/>
    </source>
</evidence>
<proteinExistence type="predicted"/>
<sequence length="102" mass="11789">MMRVCEILTRTADLSHFPQHFPNSLSLSFLFYLSTPASLSFPFLSFSSLYFPTFFDSLPPMLKMDYEQILPHVSGMVVARQHCFLLAKQRNRDLVINGQNIQ</sequence>
<dbReference type="Proteomes" id="UP001482620">
    <property type="component" value="Unassembled WGS sequence"/>
</dbReference>